<keyword evidence="5" id="KW-0547">Nucleotide-binding</keyword>
<feature type="domain" description="ABC transmembrane type-1" evidence="12">
    <location>
        <begin position="176"/>
        <end position="454"/>
    </location>
</feature>
<dbReference type="InterPro" id="IPR017871">
    <property type="entry name" value="ABC_transporter-like_CS"/>
</dbReference>
<feature type="transmembrane region" description="Helical" evidence="10">
    <location>
        <begin position="313"/>
        <end position="331"/>
    </location>
</feature>
<accession>A0A1B1YQN5</accession>
<dbReference type="InterPro" id="IPR003439">
    <property type="entry name" value="ABC_transporter-like_ATP-bd"/>
</dbReference>
<dbReference type="GO" id="GO:0016887">
    <property type="term" value="F:ATP hydrolysis activity"/>
    <property type="evidence" value="ECO:0007669"/>
    <property type="project" value="InterPro"/>
</dbReference>
<feature type="domain" description="Peptidase C39" evidence="13">
    <location>
        <begin position="17"/>
        <end position="140"/>
    </location>
</feature>
<evidence type="ECO:0000313" key="14">
    <source>
        <dbReference type="EMBL" id="ANX03037.1"/>
    </source>
</evidence>
<dbReference type="CDD" id="cd02421">
    <property type="entry name" value="Peptidase_C39_likeD"/>
    <property type="match status" value="1"/>
</dbReference>
<dbReference type="PROSITE" id="PS00211">
    <property type="entry name" value="ABC_TRANSPORTER_1"/>
    <property type="match status" value="1"/>
</dbReference>
<dbReference type="STRING" id="1810504.PG2T_01735"/>
<evidence type="ECO:0000256" key="5">
    <source>
        <dbReference type="ARBA" id="ARBA00022741"/>
    </source>
</evidence>
<dbReference type="KEGG" id="gbi:PG2T_01735"/>
<evidence type="ECO:0000313" key="15">
    <source>
        <dbReference type="Proteomes" id="UP000092952"/>
    </source>
</evidence>
<evidence type="ECO:0000256" key="10">
    <source>
        <dbReference type="SAM" id="Phobius"/>
    </source>
</evidence>
<dbReference type="InterPro" id="IPR017750">
    <property type="entry name" value="ATPase_T1SS"/>
</dbReference>
<keyword evidence="4 10" id="KW-0812">Transmembrane</keyword>
<dbReference type="InParanoid" id="A0A1B1YQN5"/>
<feature type="transmembrane region" description="Helical" evidence="10">
    <location>
        <begin position="210"/>
        <end position="227"/>
    </location>
</feature>
<keyword evidence="15" id="KW-1185">Reference proteome</keyword>
<dbReference type="InterPro" id="IPR036640">
    <property type="entry name" value="ABC1_TM_sf"/>
</dbReference>
<sequence>MENSAPPAVAWPLAAVDSQRPEDPLLDCLIFLTRLHQRPKSAQALTAGLPLQDGCLTPALFARSAARAGINARLVRRPLDAINAALLPVVLLLHERRAVVLLGWQADGAARIADPDTGMGEDIWPRQQLLDQYAGSALLVRPAPVFDERSADHGALRSGHWFWGTLRKLWPIYGEVLLAAFLVNLFALALPLFTMNVYNRVVPNRAVETLWVLAIGVAVVALFDVLMRSLRAYFLDVAGKKFDVALSARLFEQVMGLRMEARPRSVGAFANQLSEFESFREFITSATLTTLIDLPFALLFLAVIAWIGGPLVFVPLVLMPVVILYGWRAQVRLRDLVQQSMRQASQKQATLIETLTGFETLRSVGAAGPIQRRWEQVVASMARLGMRSRLLSASVINVAGLAVQLSSLGILVYGVHRIIEGDLSVGGLIACVMLAGRALAPLAQVAGLLVRFDQSMAALRSVNQIMQLPVERPPERNFLHRPVLQGAIEFSNVSFSYPGQQIAALDNISLKIAPGERVAVIGRIGSGKSTLEKLILGLYEPTAGAVLLDGIDLRQIDPADVRRNIGYVPQDVTLFFGSLRDNIALAAPQADDETILRAAELAGVMSFVSRHPAGLEQQIGERGEGLSGGQRQAVAIARGLLLEPPVLIMDEPTNAMDNSSEEQFKNRLLPLLDGRTLLLVTHRASLLSLVGRVIVMDGGRIVADGPKEQVLEALRGGRLTGRPA</sequence>
<dbReference type="OrthoDB" id="9806127at2"/>
<evidence type="ECO:0000259" key="11">
    <source>
        <dbReference type="PROSITE" id="PS50893"/>
    </source>
</evidence>
<feature type="domain" description="ABC transporter" evidence="11">
    <location>
        <begin position="488"/>
        <end position="723"/>
    </location>
</feature>
<dbReference type="FunFam" id="3.40.50.300:FF:000299">
    <property type="entry name" value="ABC transporter ATP-binding protein/permease"/>
    <property type="match status" value="1"/>
</dbReference>
<feature type="transmembrane region" description="Helical" evidence="10">
    <location>
        <begin position="176"/>
        <end position="198"/>
    </location>
</feature>
<dbReference type="GO" id="GO:0008233">
    <property type="term" value="F:peptidase activity"/>
    <property type="evidence" value="ECO:0007669"/>
    <property type="project" value="InterPro"/>
</dbReference>
<keyword evidence="7" id="KW-0067">ATP-binding</keyword>
<dbReference type="CDD" id="cd03245">
    <property type="entry name" value="ABCC_bacteriocin_exporters"/>
    <property type="match status" value="1"/>
</dbReference>
<dbReference type="GO" id="GO:0005886">
    <property type="term" value="C:plasma membrane"/>
    <property type="evidence" value="ECO:0007669"/>
    <property type="project" value="UniProtKB-SubCell"/>
</dbReference>
<keyword evidence="9 10" id="KW-0472">Membrane</keyword>
<evidence type="ECO:0000259" key="12">
    <source>
        <dbReference type="PROSITE" id="PS50929"/>
    </source>
</evidence>
<dbReference type="Pfam" id="PF00005">
    <property type="entry name" value="ABC_tran"/>
    <property type="match status" value="1"/>
</dbReference>
<protein>
    <submittedName>
        <fullName evidence="14">ABC transporter</fullName>
    </submittedName>
</protein>
<dbReference type="InterPro" id="IPR027417">
    <property type="entry name" value="P-loop_NTPase"/>
</dbReference>
<dbReference type="PANTHER" id="PTHR43394">
    <property type="entry name" value="ATP-DEPENDENT PERMEASE MDL1, MITOCHONDRIAL"/>
    <property type="match status" value="1"/>
</dbReference>
<evidence type="ECO:0000256" key="3">
    <source>
        <dbReference type="ARBA" id="ARBA00022475"/>
    </source>
</evidence>
<comment type="subcellular location">
    <subcellularLocation>
        <location evidence="1">Cell membrane</location>
        <topology evidence="1">Multi-pass membrane protein</topology>
    </subcellularLocation>
</comment>
<dbReference type="SUPFAM" id="SSF52540">
    <property type="entry name" value="P-loop containing nucleoside triphosphate hydrolases"/>
    <property type="match status" value="1"/>
</dbReference>
<dbReference type="InterPro" id="IPR039421">
    <property type="entry name" value="Type_1_exporter"/>
</dbReference>
<dbReference type="Gene3D" id="3.90.70.10">
    <property type="entry name" value="Cysteine proteinases"/>
    <property type="match status" value="1"/>
</dbReference>
<evidence type="ECO:0000256" key="1">
    <source>
        <dbReference type="ARBA" id="ARBA00004651"/>
    </source>
</evidence>
<keyword evidence="6" id="KW-0378">Hydrolase</keyword>
<dbReference type="GO" id="GO:0005524">
    <property type="term" value="F:ATP binding"/>
    <property type="evidence" value="ECO:0007669"/>
    <property type="project" value="UniProtKB-KW"/>
</dbReference>
<dbReference type="SMART" id="SM00382">
    <property type="entry name" value="AAA"/>
    <property type="match status" value="1"/>
</dbReference>
<keyword evidence="2" id="KW-0813">Transport</keyword>
<feature type="transmembrane region" description="Helical" evidence="10">
    <location>
        <begin position="425"/>
        <end position="450"/>
    </location>
</feature>
<reference evidence="15" key="1">
    <citation type="submission" date="2016-03" db="EMBL/GenBank/DDBJ databases">
        <title>Complete genome sequence of Solimmundus cernigliae, representing a novel lineage of polycyclic aromatic hydrocarbon degraders within the Gammaproteobacteria.</title>
        <authorList>
            <person name="Singleton D.R."/>
            <person name="Dickey A.N."/>
            <person name="Scholl E.H."/>
            <person name="Wright F.A."/>
            <person name="Aitken M.D."/>
        </authorList>
    </citation>
    <scope>NUCLEOTIDE SEQUENCE [LARGE SCALE GENOMIC DNA]</scope>
    <source>
        <strain evidence="15">TR3.2</strain>
    </source>
</reference>
<dbReference type="RefSeq" id="WP_068802549.1">
    <property type="nucleotide sequence ID" value="NZ_CP014671.1"/>
</dbReference>
<evidence type="ECO:0000256" key="2">
    <source>
        <dbReference type="ARBA" id="ARBA00022448"/>
    </source>
</evidence>
<dbReference type="GO" id="GO:0006508">
    <property type="term" value="P:proteolysis"/>
    <property type="evidence" value="ECO:0007669"/>
    <property type="project" value="InterPro"/>
</dbReference>
<dbReference type="InterPro" id="IPR005074">
    <property type="entry name" value="Peptidase_C39"/>
</dbReference>
<dbReference type="NCBIfam" id="TIGR03375">
    <property type="entry name" value="type_I_sec_LssB"/>
    <property type="match status" value="1"/>
</dbReference>
<dbReference type="Proteomes" id="UP000092952">
    <property type="component" value="Chromosome"/>
</dbReference>
<dbReference type="AlphaFoldDB" id="A0A1B1YQN5"/>
<dbReference type="InterPro" id="IPR003593">
    <property type="entry name" value="AAA+_ATPase"/>
</dbReference>
<keyword evidence="3" id="KW-1003">Cell membrane</keyword>
<dbReference type="CDD" id="cd18587">
    <property type="entry name" value="ABC_6TM_LapB_like"/>
    <property type="match status" value="1"/>
</dbReference>
<dbReference type="SUPFAM" id="SSF90123">
    <property type="entry name" value="ABC transporter transmembrane region"/>
    <property type="match status" value="1"/>
</dbReference>
<evidence type="ECO:0000256" key="8">
    <source>
        <dbReference type="ARBA" id="ARBA00022989"/>
    </source>
</evidence>
<evidence type="ECO:0000256" key="4">
    <source>
        <dbReference type="ARBA" id="ARBA00022692"/>
    </source>
</evidence>
<dbReference type="Gene3D" id="1.20.1560.10">
    <property type="entry name" value="ABC transporter type 1, transmembrane domain"/>
    <property type="match status" value="1"/>
</dbReference>
<dbReference type="PROSITE" id="PS50893">
    <property type="entry name" value="ABC_TRANSPORTER_2"/>
    <property type="match status" value="1"/>
</dbReference>
<dbReference type="Pfam" id="PF00664">
    <property type="entry name" value="ABC_membrane"/>
    <property type="match status" value="1"/>
</dbReference>
<proteinExistence type="predicted"/>
<organism evidence="14 15">
    <name type="scientific">Immundisolibacter cernigliae</name>
    <dbReference type="NCBI Taxonomy" id="1810504"/>
    <lineage>
        <taxon>Bacteria</taxon>
        <taxon>Pseudomonadati</taxon>
        <taxon>Pseudomonadota</taxon>
        <taxon>Gammaproteobacteria</taxon>
        <taxon>Immundisolibacterales</taxon>
        <taxon>Immundisolibacteraceae</taxon>
        <taxon>Immundisolibacter</taxon>
    </lineage>
</organism>
<dbReference type="InterPro" id="IPR011527">
    <property type="entry name" value="ABC1_TM_dom"/>
</dbReference>
<dbReference type="PROSITE" id="PS50990">
    <property type="entry name" value="PEPTIDASE_C39"/>
    <property type="match status" value="1"/>
</dbReference>
<evidence type="ECO:0000256" key="6">
    <source>
        <dbReference type="ARBA" id="ARBA00022801"/>
    </source>
</evidence>
<dbReference type="Gene3D" id="3.40.50.300">
    <property type="entry name" value="P-loop containing nucleotide triphosphate hydrolases"/>
    <property type="match status" value="1"/>
</dbReference>
<evidence type="ECO:0000256" key="7">
    <source>
        <dbReference type="ARBA" id="ARBA00022840"/>
    </source>
</evidence>
<dbReference type="GO" id="GO:0015421">
    <property type="term" value="F:ABC-type oligopeptide transporter activity"/>
    <property type="evidence" value="ECO:0007669"/>
    <property type="project" value="TreeGrafter"/>
</dbReference>
<gene>
    <name evidence="14" type="ORF">PG2T_01735</name>
</gene>
<keyword evidence="8 10" id="KW-1133">Transmembrane helix</keyword>
<dbReference type="EMBL" id="CP014671">
    <property type="protein sequence ID" value="ANX03037.1"/>
    <property type="molecule type" value="Genomic_DNA"/>
</dbReference>
<name>A0A1B1YQN5_9GAMM</name>
<evidence type="ECO:0000259" key="13">
    <source>
        <dbReference type="PROSITE" id="PS50990"/>
    </source>
</evidence>
<dbReference type="PROSITE" id="PS50929">
    <property type="entry name" value="ABC_TM1F"/>
    <property type="match status" value="1"/>
</dbReference>
<feature type="transmembrane region" description="Helical" evidence="10">
    <location>
        <begin position="390"/>
        <end position="413"/>
    </location>
</feature>
<dbReference type="PANTHER" id="PTHR43394:SF1">
    <property type="entry name" value="ATP-BINDING CASSETTE SUB-FAMILY B MEMBER 10, MITOCHONDRIAL"/>
    <property type="match status" value="1"/>
</dbReference>
<evidence type="ECO:0000256" key="9">
    <source>
        <dbReference type="ARBA" id="ARBA00023136"/>
    </source>
</evidence>